<gene>
    <name evidence="2" type="ORF">PHYPSEUDO_012721</name>
</gene>
<feature type="region of interest" description="Disordered" evidence="1">
    <location>
        <begin position="45"/>
        <end position="261"/>
    </location>
</feature>
<evidence type="ECO:0000313" key="2">
    <source>
        <dbReference type="EMBL" id="KAG7388343.1"/>
    </source>
</evidence>
<proteinExistence type="predicted"/>
<evidence type="ECO:0000313" key="3">
    <source>
        <dbReference type="Proteomes" id="UP000694044"/>
    </source>
</evidence>
<organism evidence="2 3">
    <name type="scientific">Phytophthora pseudosyringae</name>
    <dbReference type="NCBI Taxonomy" id="221518"/>
    <lineage>
        <taxon>Eukaryota</taxon>
        <taxon>Sar</taxon>
        <taxon>Stramenopiles</taxon>
        <taxon>Oomycota</taxon>
        <taxon>Peronosporomycetes</taxon>
        <taxon>Peronosporales</taxon>
        <taxon>Peronosporaceae</taxon>
        <taxon>Phytophthora</taxon>
    </lineage>
</organism>
<keyword evidence="3" id="KW-1185">Reference proteome</keyword>
<feature type="compositionally biased region" description="Polar residues" evidence="1">
    <location>
        <begin position="199"/>
        <end position="215"/>
    </location>
</feature>
<feature type="compositionally biased region" description="Basic residues" evidence="1">
    <location>
        <begin position="72"/>
        <end position="83"/>
    </location>
</feature>
<evidence type="ECO:0000256" key="1">
    <source>
        <dbReference type="SAM" id="MobiDB-lite"/>
    </source>
</evidence>
<dbReference type="EMBL" id="JAGDFM010000062">
    <property type="protein sequence ID" value="KAG7388343.1"/>
    <property type="molecule type" value="Genomic_DNA"/>
</dbReference>
<dbReference type="Proteomes" id="UP000694044">
    <property type="component" value="Unassembled WGS sequence"/>
</dbReference>
<accession>A0A8T1W872</accession>
<protein>
    <submittedName>
        <fullName evidence="2">Uncharacterized protein</fullName>
    </submittedName>
</protein>
<sequence length="330" mass="36841">MSDDDVEMEFISVMGVLVPMEVTKGVSEEAWRFVGSSGDEIVDISEANLEVQKPTNRKKKSDEPTEPISGKSKIKVKQAKRKSNLGAKTAEKQAPATTKKKTTGVESNVNPVPEEKERDPTGGRLSRDPRENLRRKQSTEVNAKPDLSSPAVESKQPQKQSSRKARPANLESIDADLKSNTEWIPKVQTVGHKEKPSNGKLQSNSAERGGRTQTCKPRRTKTREMRAKTQCETPPVDNQSKKNSKKQEGGSGMSRNQLEQRQKLFVGAAPEWTTRVSSLPATERIHPVNILQYQSRLSPWVRFLLLLLSFPQQHGKESRHTSGTDEAIKR</sequence>
<name>A0A8T1W872_9STRA</name>
<comment type="caution">
    <text evidence="2">The sequence shown here is derived from an EMBL/GenBank/DDBJ whole genome shotgun (WGS) entry which is preliminary data.</text>
</comment>
<reference evidence="2" key="1">
    <citation type="submission" date="2021-02" db="EMBL/GenBank/DDBJ databases">
        <authorList>
            <person name="Palmer J.M."/>
        </authorList>
    </citation>
    <scope>NUCLEOTIDE SEQUENCE</scope>
    <source>
        <strain evidence="2">SCRP734</strain>
    </source>
</reference>
<dbReference type="AlphaFoldDB" id="A0A8T1W872"/>
<dbReference type="OrthoDB" id="125418at2759"/>
<feature type="compositionally biased region" description="Basic and acidic residues" evidence="1">
    <location>
        <begin position="113"/>
        <end position="138"/>
    </location>
</feature>